<reference evidence="2 3" key="1">
    <citation type="journal article" date="2013" name="PLoS Genet.">
        <title>Distinctive expansion of potential virulence genes in the genome of the oomycete fish pathogen Saprolegnia parasitica.</title>
        <authorList>
            <person name="Jiang R.H."/>
            <person name="de Bruijn I."/>
            <person name="Haas B.J."/>
            <person name="Belmonte R."/>
            <person name="Lobach L."/>
            <person name="Christie J."/>
            <person name="van den Ackerveken G."/>
            <person name="Bottin A."/>
            <person name="Bulone V."/>
            <person name="Diaz-Moreno S.M."/>
            <person name="Dumas B."/>
            <person name="Fan L."/>
            <person name="Gaulin E."/>
            <person name="Govers F."/>
            <person name="Grenville-Briggs L.J."/>
            <person name="Horner N.R."/>
            <person name="Levin J.Z."/>
            <person name="Mammella M."/>
            <person name="Meijer H.J."/>
            <person name="Morris P."/>
            <person name="Nusbaum C."/>
            <person name="Oome S."/>
            <person name="Phillips A.J."/>
            <person name="van Rooyen D."/>
            <person name="Rzeszutek E."/>
            <person name="Saraiva M."/>
            <person name="Secombes C.J."/>
            <person name="Seidl M.F."/>
            <person name="Snel B."/>
            <person name="Stassen J.H."/>
            <person name="Sykes S."/>
            <person name="Tripathy S."/>
            <person name="van den Berg H."/>
            <person name="Vega-Arreguin J.C."/>
            <person name="Wawra S."/>
            <person name="Young S.K."/>
            <person name="Zeng Q."/>
            <person name="Dieguez-Uribeondo J."/>
            <person name="Russ C."/>
            <person name="Tyler B.M."/>
            <person name="van West P."/>
        </authorList>
    </citation>
    <scope>NUCLEOTIDE SEQUENCE [LARGE SCALE GENOMIC DNA]</scope>
    <source>
        <strain evidence="2 3">CBS 223.65</strain>
    </source>
</reference>
<dbReference type="InterPro" id="IPR029052">
    <property type="entry name" value="Metallo-depent_PP-like"/>
</dbReference>
<dbReference type="EMBL" id="KK583266">
    <property type="protein sequence ID" value="KDO22573.1"/>
    <property type="molecule type" value="Genomic_DNA"/>
</dbReference>
<dbReference type="InterPro" id="IPR038607">
    <property type="entry name" value="PhoD-like_sf"/>
</dbReference>
<sequence length="311" mass="35064">MAVPFLYDLVGFGGNLEYIASVLSPAFMLLLGDQVYADVDMYPRDTGALYEATVHDRSYKALTQSTPIFSMYDDHEIYNNWNQGEDDDPLYTERVGLFHRYFGQRNPRPLRDGDHYYAWQAGAASFFMLDVRKYASPKAMVDGPQKTKLGAVQKSHLLSWLLAAETPFKFIVSPMVVSSLGLHSTDEGWALYRAEYHEIFDVVVAHNISGVVVLSGDLHWAGFFQHGAYPFLFEMGASPIAALPVPPFLPRWLVNSTDTLHFSSCTGTHFGLVDVASTRLSMTIYRARFGWPEPVFTRELLWTDTIPVPAR</sequence>
<dbReference type="GeneID" id="24134501"/>
<evidence type="ECO:0000313" key="2">
    <source>
        <dbReference type="EMBL" id="KDO22573.1"/>
    </source>
</evidence>
<dbReference type="OrthoDB" id="2100241at2759"/>
<evidence type="ECO:0000259" key="1">
    <source>
        <dbReference type="Pfam" id="PF09423"/>
    </source>
</evidence>
<dbReference type="Pfam" id="PF09423">
    <property type="entry name" value="PhoD"/>
    <property type="match status" value="1"/>
</dbReference>
<dbReference type="KEGG" id="spar:SPRG_12553"/>
<evidence type="ECO:0000313" key="3">
    <source>
        <dbReference type="Proteomes" id="UP000030745"/>
    </source>
</evidence>
<organism evidence="2 3">
    <name type="scientific">Saprolegnia parasitica (strain CBS 223.65)</name>
    <dbReference type="NCBI Taxonomy" id="695850"/>
    <lineage>
        <taxon>Eukaryota</taxon>
        <taxon>Sar</taxon>
        <taxon>Stramenopiles</taxon>
        <taxon>Oomycota</taxon>
        <taxon>Saprolegniomycetes</taxon>
        <taxon>Saprolegniales</taxon>
        <taxon>Saprolegniaceae</taxon>
        <taxon>Saprolegnia</taxon>
    </lineage>
</organism>
<dbReference type="PANTHER" id="PTHR33987">
    <property type="entry name" value="CALCINEURIN-LIKE METALLO-PHOSPHOESTERASE SUPERFAMILY PROTEIN"/>
    <property type="match status" value="1"/>
</dbReference>
<accession>A0A067BWB7</accession>
<dbReference type="AlphaFoldDB" id="A0A067BWB7"/>
<dbReference type="RefSeq" id="XP_012206689.1">
    <property type="nucleotide sequence ID" value="XM_012351299.1"/>
</dbReference>
<proteinExistence type="predicted"/>
<protein>
    <recommendedName>
        <fullName evidence="1">PhoD-like phosphatase metallophosphatase domain-containing protein</fullName>
    </recommendedName>
</protein>
<gene>
    <name evidence="2" type="ORF">SPRG_12553</name>
</gene>
<feature type="domain" description="PhoD-like phosphatase metallophosphatase" evidence="1">
    <location>
        <begin position="50"/>
        <end position="221"/>
    </location>
</feature>
<dbReference type="InterPro" id="IPR018946">
    <property type="entry name" value="PhoD-like_MPP"/>
</dbReference>
<dbReference type="Gene3D" id="3.60.21.70">
    <property type="entry name" value="PhoD-like phosphatase"/>
    <property type="match status" value="1"/>
</dbReference>
<dbReference type="STRING" id="695850.A0A067BWB7"/>
<dbReference type="SUPFAM" id="SSF56300">
    <property type="entry name" value="Metallo-dependent phosphatases"/>
    <property type="match status" value="1"/>
</dbReference>
<dbReference type="Proteomes" id="UP000030745">
    <property type="component" value="Unassembled WGS sequence"/>
</dbReference>
<dbReference type="OMA" id="YNDYSAN"/>
<dbReference type="VEuPathDB" id="FungiDB:SPRG_12553"/>
<dbReference type="PANTHER" id="PTHR33987:SF1">
    <property type="entry name" value="CALCINEURIN-LIKE METALLO-PHOSPHOESTERASE SUPERFAMILY PROTEIN"/>
    <property type="match status" value="1"/>
</dbReference>
<name>A0A067BWB7_SAPPC</name>
<keyword evidence="3" id="KW-1185">Reference proteome</keyword>